<accession>A0A1U7H1B1</accession>
<protein>
    <submittedName>
        <fullName evidence="4">YARHG domain-containing protein</fullName>
    </submittedName>
</protein>
<organism evidence="4 5">
    <name type="scientific">Fischerella major NIES-592</name>
    <dbReference type="NCBI Taxonomy" id="210994"/>
    <lineage>
        <taxon>Bacteria</taxon>
        <taxon>Bacillati</taxon>
        <taxon>Cyanobacteriota</taxon>
        <taxon>Cyanophyceae</taxon>
        <taxon>Nostocales</taxon>
        <taxon>Hapalosiphonaceae</taxon>
        <taxon>Fischerella</taxon>
    </lineage>
</organism>
<dbReference type="EMBL" id="MRCA01000003">
    <property type="protein sequence ID" value="OKH14746.1"/>
    <property type="molecule type" value="Genomic_DNA"/>
</dbReference>
<dbReference type="AlphaFoldDB" id="A0A1U7H1B1"/>
<name>A0A1U7H1B1_9CYAN</name>
<evidence type="ECO:0000256" key="1">
    <source>
        <dbReference type="SAM" id="MobiDB-lite"/>
    </source>
</evidence>
<evidence type="ECO:0000313" key="5">
    <source>
        <dbReference type="Proteomes" id="UP000186391"/>
    </source>
</evidence>
<dbReference type="InterPro" id="IPR025582">
    <property type="entry name" value="YARHG_dom"/>
</dbReference>
<feature type="region of interest" description="Disordered" evidence="1">
    <location>
        <begin position="252"/>
        <end position="307"/>
    </location>
</feature>
<feature type="compositionally biased region" description="Polar residues" evidence="1">
    <location>
        <begin position="259"/>
        <end position="274"/>
    </location>
</feature>
<reference evidence="4 5" key="1">
    <citation type="submission" date="2016-11" db="EMBL/GenBank/DDBJ databases">
        <title>Draft Genome Sequences of Nine Cyanobacterial Strains from Diverse Habitats.</title>
        <authorList>
            <person name="Zhu T."/>
            <person name="Hou S."/>
            <person name="Lu X."/>
            <person name="Hess W.R."/>
        </authorList>
    </citation>
    <scope>NUCLEOTIDE SEQUENCE [LARGE SCALE GENOMIC DNA]</scope>
    <source>
        <strain evidence="4 5">NIES-592</strain>
    </source>
</reference>
<dbReference type="Gene3D" id="1.20.58.1690">
    <property type="match status" value="1"/>
</dbReference>
<keyword evidence="2" id="KW-0472">Membrane</keyword>
<comment type="caution">
    <text evidence="4">The sequence shown here is derived from an EMBL/GenBank/DDBJ whole genome shotgun (WGS) entry which is preliminary data.</text>
</comment>
<keyword evidence="2" id="KW-0812">Transmembrane</keyword>
<evidence type="ECO:0000313" key="4">
    <source>
        <dbReference type="EMBL" id="OKH14746.1"/>
    </source>
</evidence>
<feature type="compositionally biased region" description="Polar residues" evidence="1">
    <location>
        <begin position="288"/>
        <end position="302"/>
    </location>
</feature>
<gene>
    <name evidence="4" type="ORF">NIES592_07565</name>
</gene>
<evidence type="ECO:0000259" key="3">
    <source>
        <dbReference type="SMART" id="SM01324"/>
    </source>
</evidence>
<sequence length="433" mass="48467">MDTCNRTTFNETNLYEPDDTQQEELCSIPNLLTLTFTENDPGKIDMNSPETQTAANKPKSQIQQEISQQTTLIQRVVVPRADFIKQNPHQPADLSVFPIQHYPLGESIASTTESTQEYPTYKGVKQEKLLDTISYIFLDDENLEEIEHYTRESQTNSLNPRPHTKVSSQSSGVGLSSKVGLASMMFAGGFAVGGISSWVVLSDQFASANTKLQKTVQKYANLNPAYSTNALEKINISTPEIDLPETSFTAVEPSEDIESQVTSQPAKNQASRNQVKPLLSKSVKPEAKTNSQLTNNQVSLNQVEPPLPTSIDLEITSQPAKKQPTLNQTESPLPNSQVLAATSKPLFQQRLLTSADLKGLSAQELTLMRNEIYARHGRRFKEQKLQRYFESQSWYKPRYAPGEFPDSVLSQIELKNAIMIREYQRIHGMTLNP</sequence>
<dbReference type="Pfam" id="PF13308">
    <property type="entry name" value="YARHG"/>
    <property type="match status" value="1"/>
</dbReference>
<dbReference type="SMART" id="SM01324">
    <property type="entry name" value="YARHG"/>
    <property type="match status" value="1"/>
</dbReference>
<dbReference type="InterPro" id="IPR038434">
    <property type="entry name" value="YARHG_sf"/>
</dbReference>
<feature type="region of interest" description="Disordered" evidence="1">
    <location>
        <begin position="39"/>
        <end position="59"/>
    </location>
</feature>
<feature type="compositionally biased region" description="Polar residues" evidence="1">
    <location>
        <begin position="48"/>
        <end position="59"/>
    </location>
</feature>
<feature type="region of interest" description="Disordered" evidence="1">
    <location>
        <begin position="151"/>
        <end position="171"/>
    </location>
</feature>
<proteinExistence type="predicted"/>
<keyword evidence="5" id="KW-1185">Reference proteome</keyword>
<feature type="transmembrane region" description="Helical" evidence="2">
    <location>
        <begin position="179"/>
        <end position="201"/>
    </location>
</feature>
<dbReference type="Proteomes" id="UP000186391">
    <property type="component" value="Unassembled WGS sequence"/>
</dbReference>
<evidence type="ECO:0000256" key="2">
    <source>
        <dbReference type="SAM" id="Phobius"/>
    </source>
</evidence>
<keyword evidence="2" id="KW-1133">Transmembrane helix</keyword>
<feature type="domain" description="YARHG" evidence="3">
    <location>
        <begin position="340"/>
        <end position="425"/>
    </location>
</feature>